<dbReference type="OMA" id="WILITIK"/>
<dbReference type="GeneID" id="107807658"/>
<reference evidence="2" key="1">
    <citation type="journal article" date="2014" name="Nat. Commun.">
        <title>The tobacco genome sequence and its comparison with those of tomato and potato.</title>
        <authorList>
            <person name="Sierro N."/>
            <person name="Battey J.N."/>
            <person name="Ouadi S."/>
            <person name="Bakaher N."/>
            <person name="Bovet L."/>
            <person name="Willig A."/>
            <person name="Goepfert S."/>
            <person name="Peitsch M.C."/>
            <person name="Ivanov N.V."/>
        </authorList>
    </citation>
    <scope>NUCLEOTIDE SEQUENCE [LARGE SCALE GENOMIC DNA]</scope>
</reference>
<sequence>MGSKGEEAKLIGFNSPFYLHASDNPGMLLTSCLLDGTNYATWCRAMKNALRPKNKLGFVNGSITKPKDGTLEANSWETCNSMIISWIFNSLDKGLHSRIAYAETAREVWVDLEERFSQGMAPRIYQIKRDISMLVQDGQTVLAYYTKLKALAMGRAKRPRLAASMQL</sequence>
<evidence type="ECO:0000313" key="2">
    <source>
        <dbReference type="Proteomes" id="UP000790787"/>
    </source>
</evidence>
<organism evidence="2 3">
    <name type="scientific">Nicotiana tabacum</name>
    <name type="common">Common tobacco</name>
    <dbReference type="NCBI Taxonomy" id="4097"/>
    <lineage>
        <taxon>Eukaryota</taxon>
        <taxon>Viridiplantae</taxon>
        <taxon>Streptophyta</taxon>
        <taxon>Embryophyta</taxon>
        <taxon>Tracheophyta</taxon>
        <taxon>Spermatophyta</taxon>
        <taxon>Magnoliopsida</taxon>
        <taxon>eudicotyledons</taxon>
        <taxon>Gunneridae</taxon>
        <taxon>Pentapetalae</taxon>
        <taxon>asterids</taxon>
        <taxon>lamiids</taxon>
        <taxon>Solanales</taxon>
        <taxon>Solanaceae</taxon>
        <taxon>Nicotianoideae</taxon>
        <taxon>Nicotianeae</taxon>
        <taxon>Nicotiana</taxon>
    </lineage>
</organism>
<dbReference type="KEGG" id="nta:107807658"/>
<dbReference type="PaxDb" id="4097-A0A1S4BFB4"/>
<evidence type="ECO:0000313" key="3">
    <source>
        <dbReference type="RefSeq" id="XP_016487567.1"/>
    </source>
</evidence>
<dbReference type="PANTHER" id="PTHR37610:SF97">
    <property type="entry name" value="RETROTRANSPOSON GAG DOMAIN-CONTAINING PROTEIN"/>
    <property type="match status" value="1"/>
</dbReference>
<dbReference type="PANTHER" id="PTHR37610">
    <property type="entry name" value="CCHC-TYPE DOMAIN-CONTAINING PROTEIN"/>
    <property type="match status" value="1"/>
</dbReference>
<evidence type="ECO:0000259" key="1">
    <source>
        <dbReference type="Pfam" id="PF14244"/>
    </source>
</evidence>
<proteinExistence type="predicted"/>
<reference evidence="3" key="2">
    <citation type="submission" date="2025-08" db="UniProtKB">
        <authorList>
            <consortium name="RefSeq"/>
        </authorList>
    </citation>
    <scope>IDENTIFICATION</scope>
    <source>
        <tissue evidence="3">Leaf</tissue>
    </source>
</reference>
<dbReference type="Pfam" id="PF14244">
    <property type="entry name" value="Retrotran_gag_3"/>
    <property type="match status" value="1"/>
</dbReference>
<name>A0A1S4BFB4_TOBAC</name>
<dbReference type="AlphaFoldDB" id="A0A1S4BFB4"/>
<feature type="domain" description="Retrotransposon Copia-like N-terminal" evidence="1">
    <location>
        <begin position="20"/>
        <end position="67"/>
    </location>
</feature>
<dbReference type="InterPro" id="IPR029472">
    <property type="entry name" value="Copia-like_N"/>
</dbReference>
<dbReference type="RefSeq" id="XP_016487567.1">
    <property type="nucleotide sequence ID" value="XM_016632081.1"/>
</dbReference>
<keyword evidence="2" id="KW-1185">Reference proteome</keyword>
<accession>A0A1S4BFB4</accession>
<dbReference type="Proteomes" id="UP000790787">
    <property type="component" value="Chromosome 24"/>
</dbReference>
<dbReference type="OrthoDB" id="1300270at2759"/>
<protein>
    <submittedName>
        <fullName evidence="3">Uncharacterized protein LOC107807658</fullName>
    </submittedName>
</protein>
<gene>
    <name evidence="3" type="primary">LOC107807658</name>
</gene>